<gene>
    <name evidence="2" type="ORF">BTW15_18285</name>
</gene>
<sequence>MDEPTRFVKIHSHWFLLAVFFLMFCIFAALHFFMSSTDYPKFSGFVGGLAAAFFVATLQFLIQFYEQIKLSKFRQHGVLDFLEERSDKKIYKEIISTAKKGTKIQLQGVTGSRFLQDFADADDTKSRELIDALDRGVCVEVLVAHSDFLEENNKPDLIYKTVVLAKALTTNYPDAFSIRYYRAPPSHNLLVCGDVCLVGPVFKGKTSKSSPAIIFDRSGSYVRSYIENFESVWAIAGGEHV</sequence>
<feature type="transmembrane region" description="Helical" evidence="1">
    <location>
        <begin position="12"/>
        <end position="33"/>
    </location>
</feature>
<keyword evidence="1" id="KW-0812">Transmembrane</keyword>
<evidence type="ECO:0000313" key="3">
    <source>
        <dbReference type="Proteomes" id="UP000189855"/>
    </source>
</evidence>
<dbReference type="AlphaFoldDB" id="A0AB36KSJ8"/>
<comment type="caution">
    <text evidence="2">The sequence shown here is derived from an EMBL/GenBank/DDBJ whole genome shotgun (WGS) entry which is preliminary data.</text>
</comment>
<dbReference type="Proteomes" id="UP000189855">
    <property type="component" value="Unassembled WGS sequence"/>
</dbReference>
<protein>
    <submittedName>
        <fullName evidence="2">Uncharacterized protein</fullName>
    </submittedName>
</protein>
<feature type="transmembrane region" description="Helical" evidence="1">
    <location>
        <begin position="45"/>
        <end position="65"/>
    </location>
</feature>
<proteinExistence type="predicted"/>
<evidence type="ECO:0000313" key="2">
    <source>
        <dbReference type="EMBL" id="OPE58727.1"/>
    </source>
</evidence>
<reference evidence="2 3" key="1">
    <citation type="journal article" date="2017" name="Mol. Ecol.">
        <title>Adaptation of the pathogen, Pseudomonas syringae, during experimental evolution on a native vs. alternative host plant.</title>
        <authorList>
            <person name="Meaden S."/>
            <person name="Koskella B."/>
        </authorList>
    </citation>
    <scope>NUCLEOTIDE SEQUENCE [LARGE SCALE GENOMIC DNA]</scope>
    <source>
        <strain evidence="2 3">PT23</strain>
    </source>
</reference>
<keyword evidence="1" id="KW-0472">Membrane</keyword>
<organism evidence="2 3">
    <name type="scientific">Pseudomonas syringae pv. tomato</name>
    <dbReference type="NCBI Taxonomy" id="323"/>
    <lineage>
        <taxon>Bacteria</taxon>
        <taxon>Pseudomonadati</taxon>
        <taxon>Pseudomonadota</taxon>
        <taxon>Gammaproteobacteria</taxon>
        <taxon>Pseudomonadales</taxon>
        <taxon>Pseudomonadaceae</taxon>
        <taxon>Pseudomonas</taxon>
    </lineage>
</organism>
<evidence type="ECO:0000256" key="1">
    <source>
        <dbReference type="SAM" id="Phobius"/>
    </source>
</evidence>
<accession>A0AB36KSJ8</accession>
<dbReference type="RefSeq" id="WP_054089675.1">
    <property type="nucleotide sequence ID" value="NZ_JAIFYV010000038.1"/>
</dbReference>
<dbReference type="EMBL" id="MSDS01000021">
    <property type="protein sequence ID" value="OPE58727.1"/>
    <property type="molecule type" value="Genomic_DNA"/>
</dbReference>
<name>A0AB36KSJ8_PSEUB</name>
<keyword evidence="1" id="KW-1133">Transmembrane helix</keyword>